<dbReference type="InterPro" id="IPR036400">
    <property type="entry name" value="Cyt_B5-like_heme/steroid_sf"/>
</dbReference>
<organism evidence="7">
    <name type="scientific">Neobodo designis</name>
    <name type="common">Flagellated protozoan</name>
    <name type="synonym">Bodo designis</name>
    <dbReference type="NCBI Taxonomy" id="312471"/>
    <lineage>
        <taxon>Eukaryota</taxon>
        <taxon>Discoba</taxon>
        <taxon>Euglenozoa</taxon>
        <taxon>Kinetoplastea</taxon>
        <taxon>Metakinetoplastina</taxon>
        <taxon>Neobodonida</taxon>
        <taxon>Neobodo</taxon>
    </lineage>
</organism>
<evidence type="ECO:0000256" key="2">
    <source>
        <dbReference type="ARBA" id="ARBA00022723"/>
    </source>
</evidence>
<dbReference type="GO" id="GO:0020037">
    <property type="term" value="F:heme binding"/>
    <property type="evidence" value="ECO:0007669"/>
    <property type="project" value="UniProtKB-UniRule"/>
</dbReference>
<evidence type="ECO:0000313" key="7">
    <source>
        <dbReference type="EMBL" id="CAD9138644.1"/>
    </source>
</evidence>
<feature type="signal peptide" evidence="5">
    <location>
        <begin position="1"/>
        <end position="32"/>
    </location>
</feature>
<evidence type="ECO:0000259" key="6">
    <source>
        <dbReference type="PROSITE" id="PS50255"/>
    </source>
</evidence>
<keyword evidence="2 4" id="KW-0479">Metal-binding</keyword>
<dbReference type="PROSITE" id="PS00191">
    <property type="entry name" value="CYTOCHROME_B5_1"/>
    <property type="match status" value="1"/>
</dbReference>
<dbReference type="PANTHER" id="PTHR46237:SF1">
    <property type="entry name" value="CYTOCHROME B5 REDUCTASE 4"/>
    <property type="match status" value="1"/>
</dbReference>
<gene>
    <name evidence="7" type="ORF">NDES1114_LOCUS26443</name>
</gene>
<dbReference type="InterPro" id="IPR001199">
    <property type="entry name" value="Cyt_B5-like_heme/steroid-bd"/>
</dbReference>
<protein>
    <recommendedName>
        <fullName evidence="6">Cytochrome b5 heme-binding domain-containing protein</fullName>
    </recommendedName>
</protein>
<comment type="similarity">
    <text evidence="4">Belongs to the cytochrome b5 family.</text>
</comment>
<dbReference type="GO" id="GO:0005737">
    <property type="term" value="C:cytoplasm"/>
    <property type="evidence" value="ECO:0007669"/>
    <property type="project" value="TreeGrafter"/>
</dbReference>
<dbReference type="Gene3D" id="3.10.120.10">
    <property type="entry name" value="Cytochrome b5-like heme/steroid binding domain"/>
    <property type="match status" value="1"/>
</dbReference>
<feature type="chain" id="PRO_5031175316" description="Cytochrome b5 heme-binding domain-containing protein" evidence="5">
    <location>
        <begin position="33"/>
        <end position="150"/>
    </location>
</feature>
<feature type="domain" description="Cytochrome b5 heme-binding" evidence="6">
    <location>
        <begin position="68"/>
        <end position="144"/>
    </location>
</feature>
<dbReference type="GO" id="GO:0046872">
    <property type="term" value="F:metal ion binding"/>
    <property type="evidence" value="ECO:0007669"/>
    <property type="project" value="UniProtKB-UniRule"/>
</dbReference>
<dbReference type="SMART" id="SM01117">
    <property type="entry name" value="Cyt-b5"/>
    <property type="match status" value="1"/>
</dbReference>
<evidence type="ECO:0000256" key="5">
    <source>
        <dbReference type="SAM" id="SignalP"/>
    </source>
</evidence>
<keyword evidence="3 4" id="KW-0408">Iron</keyword>
<dbReference type="Pfam" id="PF00173">
    <property type="entry name" value="Cyt-b5"/>
    <property type="match status" value="1"/>
</dbReference>
<evidence type="ECO:0000256" key="3">
    <source>
        <dbReference type="ARBA" id="ARBA00023004"/>
    </source>
</evidence>
<dbReference type="SUPFAM" id="SSF55856">
    <property type="entry name" value="Cytochrome b5-like heme/steroid binding domain"/>
    <property type="match status" value="1"/>
</dbReference>
<dbReference type="PROSITE" id="PS50255">
    <property type="entry name" value="CYTOCHROME_B5_2"/>
    <property type="match status" value="1"/>
</dbReference>
<dbReference type="InterPro" id="IPR018506">
    <property type="entry name" value="Cyt_B5_heme-BS"/>
</dbReference>
<evidence type="ECO:0000256" key="4">
    <source>
        <dbReference type="RuleBase" id="RU362121"/>
    </source>
</evidence>
<keyword evidence="5" id="KW-0732">Signal</keyword>
<accession>A0A7S1MR26</accession>
<evidence type="ECO:0000256" key="1">
    <source>
        <dbReference type="ARBA" id="ARBA00022617"/>
    </source>
</evidence>
<dbReference type="AlphaFoldDB" id="A0A7S1MR26"/>
<name>A0A7S1MR26_NEODS</name>
<dbReference type="InterPro" id="IPR051872">
    <property type="entry name" value="Cytochrome_b5/Flavoprotein_Rdt"/>
</dbReference>
<keyword evidence="1 4" id="KW-0349">Heme</keyword>
<reference evidence="7" key="1">
    <citation type="submission" date="2021-01" db="EMBL/GenBank/DDBJ databases">
        <authorList>
            <person name="Corre E."/>
            <person name="Pelletier E."/>
            <person name="Niang G."/>
            <person name="Scheremetjew M."/>
            <person name="Finn R."/>
            <person name="Kale V."/>
            <person name="Holt S."/>
            <person name="Cochrane G."/>
            <person name="Meng A."/>
            <person name="Brown T."/>
            <person name="Cohen L."/>
        </authorList>
    </citation>
    <scope>NUCLEOTIDE SEQUENCE</scope>
    <source>
        <strain evidence="7">CCAP 1951/1</strain>
    </source>
</reference>
<proteinExistence type="inferred from homology"/>
<dbReference type="PANTHER" id="PTHR46237">
    <property type="entry name" value="CYTOCHROME B5 REDUCTASE 4 FAMILY MEMBER"/>
    <property type="match status" value="1"/>
</dbReference>
<sequence length="150" mass="15937">MARFSNAAKLVAFALVAFFVIVFVALAPQASGPHGPTPPPTESANEAARKLIAEFFEGAEAKVGCKSDREWSELELQHHASQHDALVVIHGFVLNVTTFLPNHPGGVGALMRGVGGVDAEELFTQFHQPGTMTMFGNFCVGRASGLKPAH</sequence>
<dbReference type="GO" id="GO:0004128">
    <property type="term" value="F:cytochrome-b5 reductase activity, acting on NAD(P)H"/>
    <property type="evidence" value="ECO:0007669"/>
    <property type="project" value="TreeGrafter"/>
</dbReference>
<dbReference type="EMBL" id="HBGF01039518">
    <property type="protein sequence ID" value="CAD9138644.1"/>
    <property type="molecule type" value="Transcribed_RNA"/>
</dbReference>